<evidence type="ECO:0000256" key="1">
    <source>
        <dbReference type="SAM" id="SignalP"/>
    </source>
</evidence>
<name>A0A1F4Z226_9BACT</name>
<accession>A0A1F4Z226</accession>
<evidence type="ECO:0000313" key="2">
    <source>
        <dbReference type="EMBL" id="OGD00107.1"/>
    </source>
</evidence>
<dbReference type="Proteomes" id="UP000176822">
    <property type="component" value="Unassembled WGS sequence"/>
</dbReference>
<feature type="signal peptide" evidence="1">
    <location>
        <begin position="1"/>
        <end position="22"/>
    </location>
</feature>
<feature type="chain" id="PRO_5009515912" description="DUF5667 domain-containing protein" evidence="1">
    <location>
        <begin position="23"/>
        <end position="208"/>
    </location>
</feature>
<gene>
    <name evidence="2" type="ORF">A2972_01165</name>
</gene>
<protein>
    <recommendedName>
        <fullName evidence="4">DUF5667 domain-containing protein</fullName>
    </recommendedName>
</protein>
<keyword evidence="1" id="KW-0732">Signal</keyword>
<dbReference type="EMBL" id="MEXM01000045">
    <property type="protein sequence ID" value="OGD00107.1"/>
    <property type="molecule type" value="Genomic_DNA"/>
</dbReference>
<evidence type="ECO:0000313" key="3">
    <source>
        <dbReference type="Proteomes" id="UP000176822"/>
    </source>
</evidence>
<evidence type="ECO:0008006" key="4">
    <source>
        <dbReference type="Google" id="ProtNLM"/>
    </source>
</evidence>
<reference evidence="2 3" key="1">
    <citation type="journal article" date="2016" name="Nat. Commun.">
        <title>Thousands of microbial genomes shed light on interconnected biogeochemical processes in an aquifer system.</title>
        <authorList>
            <person name="Anantharaman K."/>
            <person name="Brown C.T."/>
            <person name="Hug L.A."/>
            <person name="Sharon I."/>
            <person name="Castelle C.J."/>
            <person name="Probst A.J."/>
            <person name="Thomas B.C."/>
            <person name="Singh A."/>
            <person name="Wilkins M.J."/>
            <person name="Karaoz U."/>
            <person name="Brodie E.L."/>
            <person name="Williams K.H."/>
            <person name="Hubbard S.S."/>
            <person name="Banfield J.F."/>
        </authorList>
    </citation>
    <scope>NUCLEOTIDE SEQUENCE [LARGE SCALE GENOMIC DNA]</scope>
</reference>
<comment type="caution">
    <text evidence="2">The sequence shown here is derived from an EMBL/GenBank/DDBJ whole genome shotgun (WGS) entry which is preliminary data.</text>
</comment>
<proteinExistence type="predicted"/>
<sequence length="208" mass="23277">MKNWVLVLVLALILAAPIWVQASMTATGTGSIQQRQLRQEWQQKREESRAEFRLKLTEIKDERRKNILARLNERVCEINKNRMENMDRHLDKMDSILDRVVTRTSIAKSEGLDTGSAEQAAKNARDKVTEARTAVDVQAEKPCDLMISGSEKNLGGEVSGLIRRFRQDVAGVQDKVVSARKAVSFAIQSLARIVGEKIAPSKTPTPNP</sequence>
<organism evidence="2 3">
    <name type="scientific">Candidatus Amesbacteria bacterium RIFCSPLOWO2_01_FULL_47_33</name>
    <dbReference type="NCBI Taxonomy" id="1797258"/>
    <lineage>
        <taxon>Bacteria</taxon>
        <taxon>Candidatus Amesiibacteriota</taxon>
    </lineage>
</organism>
<dbReference type="AlphaFoldDB" id="A0A1F4Z226"/>